<dbReference type="Pfam" id="PF01965">
    <property type="entry name" value="DJ-1_PfpI"/>
    <property type="match status" value="1"/>
</dbReference>
<dbReference type="InterPro" id="IPR002818">
    <property type="entry name" value="DJ-1/PfpI"/>
</dbReference>
<dbReference type="PANTHER" id="PTHR43130:SF2">
    <property type="entry name" value="DJ-1_PFPI DOMAIN-CONTAINING PROTEIN"/>
    <property type="match status" value="1"/>
</dbReference>
<proteinExistence type="predicted"/>
<dbReference type="InterPro" id="IPR029062">
    <property type="entry name" value="Class_I_gatase-like"/>
</dbReference>
<evidence type="ECO:0000313" key="2">
    <source>
        <dbReference type="EMBL" id="MBA8929292.1"/>
    </source>
</evidence>
<accession>A0ABR6BQU7</accession>
<dbReference type="Gene3D" id="3.40.50.880">
    <property type="match status" value="1"/>
</dbReference>
<comment type="caution">
    <text evidence="2">The sequence shown here is derived from an EMBL/GenBank/DDBJ whole genome shotgun (WGS) entry which is preliminary data.</text>
</comment>
<keyword evidence="3" id="KW-1185">Reference proteome</keyword>
<evidence type="ECO:0000313" key="3">
    <source>
        <dbReference type="Proteomes" id="UP000517916"/>
    </source>
</evidence>
<organism evidence="2 3">
    <name type="scientific">Kutzneria viridogrisea</name>
    <dbReference type="NCBI Taxonomy" id="47990"/>
    <lineage>
        <taxon>Bacteria</taxon>
        <taxon>Bacillati</taxon>
        <taxon>Actinomycetota</taxon>
        <taxon>Actinomycetes</taxon>
        <taxon>Pseudonocardiales</taxon>
        <taxon>Pseudonocardiaceae</taxon>
        <taxon>Kutzneria</taxon>
    </lineage>
</organism>
<dbReference type="CDD" id="cd03139">
    <property type="entry name" value="GATase1_PfpI_2"/>
    <property type="match status" value="1"/>
</dbReference>
<feature type="domain" description="DJ-1/PfpI" evidence="1">
    <location>
        <begin position="3"/>
        <end position="168"/>
    </location>
</feature>
<dbReference type="EMBL" id="JACJID010000005">
    <property type="protein sequence ID" value="MBA8929292.1"/>
    <property type="molecule type" value="Genomic_DNA"/>
</dbReference>
<gene>
    <name evidence="2" type="ORF">BC739_006510</name>
</gene>
<dbReference type="SUPFAM" id="SSF52317">
    <property type="entry name" value="Class I glutamine amidotransferase-like"/>
    <property type="match status" value="1"/>
</dbReference>
<protein>
    <submittedName>
        <fullName evidence="2">Transcriptional regulator GlxA family with amidase domain</fullName>
    </submittedName>
</protein>
<name>A0ABR6BQU7_9PSEU</name>
<dbReference type="InterPro" id="IPR052158">
    <property type="entry name" value="INH-QAR"/>
</dbReference>
<evidence type="ECO:0000259" key="1">
    <source>
        <dbReference type="Pfam" id="PF01965"/>
    </source>
</evidence>
<sequence length="228" mass="24188">MKDIAFVLYPGCTPLDLVGPLQVLNALSRLVPDHRTVVVGESLDPVYTDLPLLLAASHTYEQITDPYAVVLPGGLQPTLEGLADERLLARIRGLAEGAEVIGSVCTGSLLLAAAGLLAGRRATTHWMFRDLLAKYGATPVAQRWVEDGPVITAAGVAAGIDMALHLVQRLAGKEIAAEVQLLIEYDPQPPLGPIDWSTVDLAARKPVSDAILAQSLAEHPELLSRLSG</sequence>
<dbReference type="Proteomes" id="UP000517916">
    <property type="component" value="Unassembled WGS sequence"/>
</dbReference>
<reference evidence="2 3" key="1">
    <citation type="submission" date="2020-08" db="EMBL/GenBank/DDBJ databases">
        <title>Genomic Encyclopedia of Archaeal and Bacterial Type Strains, Phase II (KMG-II): from individual species to whole genera.</title>
        <authorList>
            <person name="Goeker M."/>
        </authorList>
    </citation>
    <scope>NUCLEOTIDE SEQUENCE [LARGE SCALE GENOMIC DNA]</scope>
    <source>
        <strain evidence="2 3">DSM 43850</strain>
    </source>
</reference>
<dbReference type="RefSeq" id="WP_025361920.1">
    <property type="nucleotide sequence ID" value="NZ_BAAABQ010000022.1"/>
</dbReference>
<dbReference type="PANTHER" id="PTHR43130">
    <property type="entry name" value="ARAC-FAMILY TRANSCRIPTIONAL REGULATOR"/>
    <property type="match status" value="1"/>
</dbReference>